<reference evidence="1 2" key="1">
    <citation type="journal article" date="2022" name="Plant J.">
        <title>Chromosome-level genome of Camellia lanceoleosa provides a valuable resource for understanding genome evolution and self-incompatibility.</title>
        <authorList>
            <person name="Gong W."/>
            <person name="Xiao S."/>
            <person name="Wang L."/>
            <person name="Liao Z."/>
            <person name="Chang Y."/>
            <person name="Mo W."/>
            <person name="Hu G."/>
            <person name="Li W."/>
            <person name="Zhao G."/>
            <person name="Zhu H."/>
            <person name="Hu X."/>
            <person name="Ji K."/>
            <person name="Xiang X."/>
            <person name="Song Q."/>
            <person name="Yuan D."/>
            <person name="Jin S."/>
            <person name="Zhang L."/>
        </authorList>
    </citation>
    <scope>NUCLEOTIDE SEQUENCE [LARGE SCALE GENOMIC DNA]</scope>
    <source>
        <strain evidence="1">SQ_2022a</strain>
    </source>
</reference>
<gene>
    <name evidence="1" type="ORF">LOK49_LG14G00065</name>
</gene>
<name>A0ACC0FCG0_9ERIC</name>
<dbReference type="Proteomes" id="UP001060215">
    <property type="component" value="Chromosome 15"/>
</dbReference>
<comment type="caution">
    <text evidence="1">The sequence shown here is derived from an EMBL/GenBank/DDBJ whole genome shotgun (WGS) entry which is preliminary data.</text>
</comment>
<evidence type="ECO:0000313" key="1">
    <source>
        <dbReference type="EMBL" id="KAI7986337.1"/>
    </source>
</evidence>
<sequence length="96" mass="10942">MSSSSMFWWCWFLVSNSVGFFTSIHMIYVLTWGFPLQLELRVSMGALALTYYASMVSMTSNNVLSVIFIAIYITLPWVIPTATAVARNHLKWPRVA</sequence>
<protein>
    <submittedName>
        <fullName evidence="1">Uncharacterized protein</fullName>
    </submittedName>
</protein>
<keyword evidence="2" id="KW-1185">Reference proteome</keyword>
<organism evidence="1 2">
    <name type="scientific">Camellia lanceoleosa</name>
    <dbReference type="NCBI Taxonomy" id="1840588"/>
    <lineage>
        <taxon>Eukaryota</taxon>
        <taxon>Viridiplantae</taxon>
        <taxon>Streptophyta</taxon>
        <taxon>Embryophyta</taxon>
        <taxon>Tracheophyta</taxon>
        <taxon>Spermatophyta</taxon>
        <taxon>Magnoliopsida</taxon>
        <taxon>eudicotyledons</taxon>
        <taxon>Gunneridae</taxon>
        <taxon>Pentapetalae</taxon>
        <taxon>asterids</taxon>
        <taxon>Ericales</taxon>
        <taxon>Theaceae</taxon>
        <taxon>Camellia</taxon>
    </lineage>
</organism>
<accession>A0ACC0FCG0</accession>
<proteinExistence type="predicted"/>
<evidence type="ECO:0000313" key="2">
    <source>
        <dbReference type="Proteomes" id="UP001060215"/>
    </source>
</evidence>
<dbReference type="EMBL" id="CM045772">
    <property type="protein sequence ID" value="KAI7986337.1"/>
    <property type="molecule type" value="Genomic_DNA"/>
</dbReference>